<evidence type="ECO:0000256" key="4">
    <source>
        <dbReference type="ARBA" id="ARBA00022679"/>
    </source>
</evidence>
<comment type="subcellular location">
    <subcellularLocation>
        <location evidence="1">Cell membrane</location>
        <topology evidence="1">Multi-pass membrane protein</topology>
    </subcellularLocation>
</comment>
<feature type="transmembrane region" description="Helical" evidence="8">
    <location>
        <begin position="285"/>
        <end position="304"/>
    </location>
</feature>
<dbReference type="GO" id="GO:0009103">
    <property type="term" value="P:lipopolysaccharide biosynthetic process"/>
    <property type="evidence" value="ECO:0007669"/>
    <property type="project" value="UniProtKB-ARBA"/>
</dbReference>
<comment type="caution">
    <text evidence="9">The sequence shown here is derived from an EMBL/GenBank/DDBJ whole genome shotgun (WGS) entry which is preliminary data.</text>
</comment>
<dbReference type="EMBL" id="PDJK01000002">
    <property type="protein sequence ID" value="PFG48062.1"/>
    <property type="molecule type" value="Genomic_DNA"/>
</dbReference>
<dbReference type="InterPro" id="IPR050297">
    <property type="entry name" value="LipidA_mod_glycosyltrf_83"/>
</dbReference>
<dbReference type="GO" id="GO:0016763">
    <property type="term" value="F:pentosyltransferase activity"/>
    <property type="evidence" value="ECO:0007669"/>
    <property type="project" value="TreeGrafter"/>
</dbReference>
<keyword evidence="2" id="KW-1003">Cell membrane</keyword>
<keyword evidence="6 8" id="KW-1133">Transmembrane helix</keyword>
<proteinExistence type="predicted"/>
<feature type="transmembrane region" description="Helical" evidence="8">
    <location>
        <begin position="216"/>
        <end position="235"/>
    </location>
</feature>
<evidence type="ECO:0000256" key="3">
    <source>
        <dbReference type="ARBA" id="ARBA00022676"/>
    </source>
</evidence>
<feature type="transmembrane region" description="Helical" evidence="8">
    <location>
        <begin position="316"/>
        <end position="337"/>
    </location>
</feature>
<feature type="transmembrane region" description="Helical" evidence="8">
    <location>
        <begin position="255"/>
        <end position="278"/>
    </location>
</feature>
<feature type="transmembrane region" description="Helical" evidence="8">
    <location>
        <begin position="95"/>
        <end position="113"/>
    </location>
</feature>
<sequence>MLTALVVACWRPIVADRRWRRAALLLILGFSLLHQLLFATGTEDAFVTFRYAQNLADGYGPVFNIGDRIEGYANFLWLVVVALPRAAFGASIPTAAPVLSVLATLGSVLLAYLLAERITGLALPPGAEPRPSLGVAAAMLTASASGLAVYGASGTELPMFVLLVLAIAYALVARRPVVTGVLVACAVMTRPEGLVLAVVAVLWLVAAAGRRRHTWWAPFACVLGGLVFLVPWIAWRLTYYDGRLFLHFASPDWAYLGGFALAHTVFLVPSVFAVGALLRVRNRATAAVWLLFAFAGGLVVYVALLGPDREPSWRLLAPVPPLLAVACVSAYGVFIAARPSPKPRAASRVVPATTAVLAGVAVAMSVLSPEVLSRIRIWHTHGTQLAEIGDWLAHYLPPGSVVSAGAPGVLASRTGGRLIVTGPDAARSTLAVPGTEGYAESQDCTGKLAGYRVATFHRTGTQFWVSVYPRADEVSRLVDDLDRAPGFQYVSCP</sequence>
<keyword evidence="3" id="KW-0328">Glycosyltransferase</keyword>
<dbReference type="AlphaFoldDB" id="A0A2A9FBY1"/>
<evidence type="ECO:0000313" key="9">
    <source>
        <dbReference type="EMBL" id="PFG48062.1"/>
    </source>
</evidence>
<reference evidence="9 10" key="1">
    <citation type="submission" date="2017-10" db="EMBL/GenBank/DDBJ databases">
        <title>Sequencing the genomes of 1000 actinobacteria strains.</title>
        <authorList>
            <person name="Klenk H.-P."/>
        </authorList>
    </citation>
    <scope>NUCLEOTIDE SEQUENCE [LARGE SCALE GENOMIC DNA]</scope>
    <source>
        <strain evidence="9 10">DSM 46092</strain>
    </source>
</reference>
<dbReference type="Proteomes" id="UP000243542">
    <property type="component" value="Unassembled WGS sequence"/>
</dbReference>
<keyword evidence="5 8" id="KW-0812">Transmembrane</keyword>
<evidence type="ECO:0000256" key="8">
    <source>
        <dbReference type="SAM" id="Phobius"/>
    </source>
</evidence>
<evidence type="ECO:0000256" key="6">
    <source>
        <dbReference type="ARBA" id="ARBA00022989"/>
    </source>
</evidence>
<evidence type="ECO:0000256" key="2">
    <source>
        <dbReference type="ARBA" id="ARBA00022475"/>
    </source>
</evidence>
<protein>
    <recommendedName>
        <fullName evidence="11">4-amino-4-deoxy-L-arabinose transferase-like glycosyltransferase</fullName>
    </recommendedName>
</protein>
<keyword evidence="10" id="KW-1185">Reference proteome</keyword>
<dbReference type="RefSeq" id="WP_245914763.1">
    <property type="nucleotide sequence ID" value="NZ_JBIAKZ010000002.1"/>
</dbReference>
<feature type="transmembrane region" description="Helical" evidence="8">
    <location>
        <begin position="157"/>
        <end position="173"/>
    </location>
</feature>
<dbReference type="PANTHER" id="PTHR33908">
    <property type="entry name" value="MANNOSYLTRANSFERASE YKCB-RELATED"/>
    <property type="match status" value="1"/>
</dbReference>
<evidence type="ECO:0000313" key="10">
    <source>
        <dbReference type="Proteomes" id="UP000243542"/>
    </source>
</evidence>
<feature type="transmembrane region" description="Helical" evidence="8">
    <location>
        <begin position="193"/>
        <end position="209"/>
    </location>
</feature>
<accession>A0A2A9FBY1</accession>
<evidence type="ECO:0000256" key="7">
    <source>
        <dbReference type="ARBA" id="ARBA00023136"/>
    </source>
</evidence>
<dbReference type="GO" id="GO:0005886">
    <property type="term" value="C:plasma membrane"/>
    <property type="evidence" value="ECO:0007669"/>
    <property type="project" value="UniProtKB-SubCell"/>
</dbReference>
<organism evidence="9 10">
    <name type="scientific">Amycolatopsis sulphurea</name>
    <dbReference type="NCBI Taxonomy" id="76022"/>
    <lineage>
        <taxon>Bacteria</taxon>
        <taxon>Bacillati</taxon>
        <taxon>Actinomycetota</taxon>
        <taxon>Actinomycetes</taxon>
        <taxon>Pseudonocardiales</taxon>
        <taxon>Pseudonocardiaceae</taxon>
        <taxon>Amycolatopsis</taxon>
    </lineage>
</organism>
<evidence type="ECO:0000256" key="1">
    <source>
        <dbReference type="ARBA" id="ARBA00004651"/>
    </source>
</evidence>
<name>A0A2A9FBY1_9PSEU</name>
<evidence type="ECO:0000256" key="5">
    <source>
        <dbReference type="ARBA" id="ARBA00022692"/>
    </source>
</evidence>
<keyword evidence="4" id="KW-0808">Transferase</keyword>
<keyword evidence="7 8" id="KW-0472">Membrane</keyword>
<gene>
    <name evidence="9" type="ORF">ATK36_3136</name>
</gene>
<feature type="transmembrane region" description="Helical" evidence="8">
    <location>
        <begin position="349"/>
        <end position="367"/>
    </location>
</feature>
<evidence type="ECO:0008006" key="11">
    <source>
        <dbReference type="Google" id="ProtNLM"/>
    </source>
</evidence>
<dbReference type="PANTHER" id="PTHR33908:SF11">
    <property type="entry name" value="MEMBRANE PROTEIN"/>
    <property type="match status" value="1"/>
</dbReference>